<evidence type="ECO:0000313" key="6">
    <source>
        <dbReference type="EMBL" id="TWT49061.1"/>
    </source>
</evidence>
<dbReference type="EMBL" id="SIHI01000019">
    <property type="protein sequence ID" value="TWT49061.1"/>
    <property type="molecule type" value="Genomic_DNA"/>
</dbReference>
<evidence type="ECO:0000256" key="3">
    <source>
        <dbReference type="ARBA" id="ARBA00022827"/>
    </source>
</evidence>
<reference evidence="6 7" key="1">
    <citation type="submission" date="2019-02" db="EMBL/GenBank/DDBJ databases">
        <title>Deep-cultivation of Planctomycetes and their phenomic and genomic characterization uncovers novel biology.</title>
        <authorList>
            <person name="Wiegand S."/>
            <person name="Jogler M."/>
            <person name="Boedeker C."/>
            <person name="Pinto D."/>
            <person name="Vollmers J."/>
            <person name="Rivas-Marin E."/>
            <person name="Kohn T."/>
            <person name="Peeters S.H."/>
            <person name="Heuer A."/>
            <person name="Rast P."/>
            <person name="Oberbeckmann S."/>
            <person name="Bunk B."/>
            <person name="Jeske O."/>
            <person name="Meyerdierks A."/>
            <person name="Storesund J.E."/>
            <person name="Kallscheuer N."/>
            <person name="Luecker S."/>
            <person name="Lage O.M."/>
            <person name="Pohl T."/>
            <person name="Merkel B.J."/>
            <person name="Hornburger P."/>
            <person name="Mueller R.-W."/>
            <person name="Bruemmer F."/>
            <person name="Labrenz M."/>
            <person name="Spormann A.M."/>
            <person name="Op Den Camp H."/>
            <person name="Overmann J."/>
            <person name="Amann R."/>
            <person name="Jetten M.S.M."/>
            <person name="Mascher T."/>
            <person name="Medema M.H."/>
            <person name="Devos D.P."/>
            <person name="Kaster A.-K."/>
            <person name="Ovreas L."/>
            <person name="Rohde M."/>
            <person name="Galperin M.Y."/>
            <person name="Jogler C."/>
        </authorList>
    </citation>
    <scope>NUCLEOTIDE SEQUENCE [LARGE SCALE GENOMIC DNA]</scope>
    <source>
        <strain evidence="6 7">KOR42</strain>
    </source>
</reference>
<sequence length="377" mass="41675">MSDTKHTKTILLLGVGHTHAHIVRNWKHNPIPDTRLVCISNFPTTVYSGMLPGVLAGQFPLQAAQIDLQRLCDWAGAQLILGHITHRSGRNLVLADGTKVAFDVLSVGIGSIPATEGIEIAPPACLSIKPMQDFTQRLNDRLDRLRFQNRSEPIRISIIGGGMAGCEIALCLQARLSQTAREIPFELTLVHDAEEILQTESSGFRHRVRKELEQRQVRLATGHRVREISIGALHLENDRTIGNNLAILASGAAAPSLLCQLELPQDERGFLLTEESLQSTSEEPIFAVGDSGSIQKKSVPKAGVYAVRQGPLLWDNLQRLLKEDSLKKFSPQENFLKLMNFGNGSAAGVWHGISFQGAWALHLKNWIDRSFVNKYQQ</sequence>
<keyword evidence="7" id="KW-1185">Reference proteome</keyword>
<comment type="caution">
    <text evidence="6">The sequence shown here is derived from an EMBL/GenBank/DDBJ whole genome shotgun (WGS) entry which is preliminary data.</text>
</comment>
<dbReference type="InterPro" id="IPR023753">
    <property type="entry name" value="FAD/NAD-binding_dom"/>
</dbReference>
<dbReference type="Proteomes" id="UP000317243">
    <property type="component" value="Unassembled WGS sequence"/>
</dbReference>
<name>A0A5C5WG22_9PLAN</name>
<dbReference type="PANTHER" id="PTHR42913:SF9">
    <property type="entry name" value="SLR1591 PROTEIN"/>
    <property type="match status" value="1"/>
</dbReference>
<protein>
    <submittedName>
        <fullName evidence="6">NADH dehydrogenase-like protein YjlD</fullName>
        <ecNumber evidence="6">1.6.99.-</ecNumber>
    </submittedName>
</protein>
<keyword evidence="2" id="KW-0285">Flavoprotein</keyword>
<evidence type="ECO:0000256" key="2">
    <source>
        <dbReference type="ARBA" id="ARBA00022630"/>
    </source>
</evidence>
<dbReference type="InterPro" id="IPR017584">
    <property type="entry name" value="Pyridine_nucleo_diS_OxRdtase_N"/>
</dbReference>
<dbReference type="GO" id="GO:0019646">
    <property type="term" value="P:aerobic electron transport chain"/>
    <property type="evidence" value="ECO:0007669"/>
    <property type="project" value="TreeGrafter"/>
</dbReference>
<proteinExistence type="predicted"/>
<dbReference type="SUPFAM" id="SSF51905">
    <property type="entry name" value="FAD/NAD(P)-binding domain"/>
    <property type="match status" value="2"/>
</dbReference>
<keyword evidence="4 6" id="KW-0560">Oxidoreductase</keyword>
<dbReference type="Pfam" id="PF07992">
    <property type="entry name" value="Pyr_redox_2"/>
    <property type="match status" value="1"/>
</dbReference>
<dbReference type="InterPro" id="IPR036188">
    <property type="entry name" value="FAD/NAD-bd_sf"/>
</dbReference>
<accession>A0A5C5WG22</accession>
<dbReference type="GO" id="GO:0003955">
    <property type="term" value="F:NAD(P)H dehydrogenase (quinone) activity"/>
    <property type="evidence" value="ECO:0007669"/>
    <property type="project" value="TreeGrafter"/>
</dbReference>
<evidence type="ECO:0000313" key="7">
    <source>
        <dbReference type="Proteomes" id="UP000317243"/>
    </source>
</evidence>
<dbReference type="PANTHER" id="PTHR42913">
    <property type="entry name" value="APOPTOSIS-INDUCING FACTOR 1"/>
    <property type="match status" value="1"/>
</dbReference>
<dbReference type="Gene3D" id="3.50.50.100">
    <property type="match status" value="1"/>
</dbReference>
<comment type="cofactor">
    <cofactor evidence="1">
        <name>FAD</name>
        <dbReference type="ChEBI" id="CHEBI:57692"/>
    </cofactor>
</comment>
<dbReference type="NCBIfam" id="TIGR03169">
    <property type="entry name" value="Nterm_to_SelD"/>
    <property type="match status" value="1"/>
</dbReference>
<keyword evidence="3" id="KW-0274">FAD</keyword>
<gene>
    <name evidence="6" type="primary">yjlD_2</name>
    <name evidence="6" type="ORF">KOR42_39780</name>
</gene>
<feature type="domain" description="FAD/NAD(P)-binding" evidence="5">
    <location>
        <begin position="135"/>
        <end position="310"/>
    </location>
</feature>
<dbReference type="InterPro" id="IPR051169">
    <property type="entry name" value="NADH-Q_oxidoreductase"/>
</dbReference>
<evidence type="ECO:0000256" key="4">
    <source>
        <dbReference type="ARBA" id="ARBA00023002"/>
    </source>
</evidence>
<organism evidence="6 7">
    <name type="scientific">Thalassoglobus neptunius</name>
    <dbReference type="NCBI Taxonomy" id="1938619"/>
    <lineage>
        <taxon>Bacteria</taxon>
        <taxon>Pseudomonadati</taxon>
        <taxon>Planctomycetota</taxon>
        <taxon>Planctomycetia</taxon>
        <taxon>Planctomycetales</taxon>
        <taxon>Planctomycetaceae</taxon>
        <taxon>Thalassoglobus</taxon>
    </lineage>
</organism>
<dbReference type="OrthoDB" id="9772934at2"/>
<dbReference type="AlphaFoldDB" id="A0A5C5WG22"/>
<dbReference type="EC" id="1.6.99.-" evidence="6"/>
<dbReference type="RefSeq" id="WP_146511389.1">
    <property type="nucleotide sequence ID" value="NZ_SIHI01000019.1"/>
</dbReference>
<dbReference type="PRINTS" id="PR00368">
    <property type="entry name" value="FADPNR"/>
</dbReference>
<evidence type="ECO:0000259" key="5">
    <source>
        <dbReference type="Pfam" id="PF07992"/>
    </source>
</evidence>
<evidence type="ECO:0000256" key="1">
    <source>
        <dbReference type="ARBA" id="ARBA00001974"/>
    </source>
</evidence>